<sequence length="56" mass="6125">RNLMSNIDLALVERALAVLADGRAVTMGPDWFQVCGTACIALNRLKKELLENPEAL</sequence>
<protein>
    <submittedName>
        <fullName evidence="1">Uncharacterized protein</fullName>
    </submittedName>
</protein>
<organism evidence="1">
    <name type="scientific">marine sediment metagenome</name>
    <dbReference type="NCBI Taxonomy" id="412755"/>
    <lineage>
        <taxon>unclassified sequences</taxon>
        <taxon>metagenomes</taxon>
        <taxon>ecological metagenomes</taxon>
    </lineage>
</organism>
<reference evidence="1" key="1">
    <citation type="journal article" date="2014" name="Front. Microbiol.">
        <title>High frequency of phylogenetically diverse reductive dehalogenase-homologous genes in deep subseafloor sedimentary metagenomes.</title>
        <authorList>
            <person name="Kawai M."/>
            <person name="Futagami T."/>
            <person name="Toyoda A."/>
            <person name="Takaki Y."/>
            <person name="Nishi S."/>
            <person name="Hori S."/>
            <person name="Arai W."/>
            <person name="Tsubouchi T."/>
            <person name="Morono Y."/>
            <person name="Uchiyama I."/>
            <person name="Ito T."/>
            <person name="Fujiyama A."/>
            <person name="Inagaki F."/>
            <person name="Takami H."/>
        </authorList>
    </citation>
    <scope>NUCLEOTIDE SEQUENCE</scope>
    <source>
        <strain evidence="1">Expedition CK06-06</strain>
    </source>
</reference>
<comment type="caution">
    <text evidence="1">The sequence shown here is derived from an EMBL/GenBank/DDBJ whole genome shotgun (WGS) entry which is preliminary data.</text>
</comment>
<accession>X1VP10</accession>
<dbReference type="EMBL" id="BARW01026913">
    <property type="protein sequence ID" value="GAJ10640.1"/>
    <property type="molecule type" value="Genomic_DNA"/>
</dbReference>
<name>X1VP10_9ZZZZ</name>
<proteinExistence type="predicted"/>
<evidence type="ECO:0000313" key="1">
    <source>
        <dbReference type="EMBL" id="GAJ10640.1"/>
    </source>
</evidence>
<feature type="non-terminal residue" evidence="1">
    <location>
        <position position="1"/>
    </location>
</feature>
<dbReference type="AlphaFoldDB" id="X1VP10"/>
<gene>
    <name evidence="1" type="ORF">S12H4_43783</name>
</gene>